<dbReference type="InterPro" id="IPR050060">
    <property type="entry name" value="Phosphoglucosamine_mutase"/>
</dbReference>
<reference evidence="11 12" key="1">
    <citation type="submission" date="2018-04" db="EMBL/GenBank/DDBJ databases">
        <title>Genomic Encyclopedia of Archaeal and Bacterial Type Strains, Phase II (KMG-II): from individual species to whole genera.</title>
        <authorList>
            <person name="Goeker M."/>
        </authorList>
    </citation>
    <scope>NUCLEOTIDE SEQUENCE [LARGE SCALE GENOMIC DNA]</scope>
    <source>
        <strain evidence="11 12">DSM 29955</strain>
    </source>
</reference>
<name>A0A2T6KH48_9RHOB</name>
<sequence length="459" mass="48045">MAPKFGTSGLRGLVTELTADCITDYINAFVASCDMGTGLFVGHDLRASSPDIANMVAQAAKIQGVDVTACGPVPTPALALAAMSSGAAALMVTGSHIPADRNGLKFYTPSGEITKDDEAAIVAAKGAVSATARHGQFAQNEHVAQHYIDRYQAAFAGALTGTRIGLYAHSAVGRELMQSLLERLGAKVIVLGWSDTFIPVDTEAVDPTIRQQMMEWARVHQTDAIISTDADGDRPLVADEDGRIVVGDVLGQITAAMLGATTVVTPISSNSGVEKSGAFTTVMRTKIGSPYVIAEMQAADDDTVGYEANGGFLLGFDAAGPTGPIAKLMTRDAVLPILCCLASARGRTVSALVKDQPPRFTAADRLQGIASESSGAYVNALAKDAEKRAAFLQTFSAAEAGLDSLDGLRMTLENDRIVHLRPSGNAPEFRLYIEAESEAIADEMLQKGLAALRNVFAAP</sequence>
<feature type="domain" description="Alpha-D-phosphohexomutase alpha/beta/alpha" evidence="10">
    <location>
        <begin position="258"/>
        <end position="360"/>
    </location>
</feature>
<dbReference type="Gene3D" id="3.40.120.10">
    <property type="entry name" value="Alpha-D-Glucose-1,6-Bisphosphate, subunit A, domain 3"/>
    <property type="match status" value="3"/>
</dbReference>
<evidence type="ECO:0000259" key="8">
    <source>
        <dbReference type="Pfam" id="PF02878"/>
    </source>
</evidence>
<evidence type="ECO:0000256" key="6">
    <source>
        <dbReference type="ARBA" id="ARBA00023235"/>
    </source>
</evidence>
<evidence type="ECO:0000259" key="10">
    <source>
        <dbReference type="Pfam" id="PF02880"/>
    </source>
</evidence>
<evidence type="ECO:0000259" key="9">
    <source>
        <dbReference type="Pfam" id="PF02879"/>
    </source>
</evidence>
<feature type="domain" description="Alpha-D-phosphohexomutase alpha/beta/alpha" evidence="9">
    <location>
        <begin position="146"/>
        <end position="242"/>
    </location>
</feature>
<dbReference type="InterPro" id="IPR005844">
    <property type="entry name" value="A-D-PHexomutase_a/b/a-I"/>
</dbReference>
<dbReference type="Gene3D" id="3.30.310.50">
    <property type="entry name" value="Alpha-D-phosphohexomutase, C-terminal domain"/>
    <property type="match status" value="1"/>
</dbReference>
<evidence type="ECO:0000256" key="2">
    <source>
        <dbReference type="ARBA" id="ARBA00010231"/>
    </source>
</evidence>
<evidence type="ECO:0000313" key="11">
    <source>
        <dbReference type="EMBL" id="PUB14846.1"/>
    </source>
</evidence>
<dbReference type="GO" id="GO:0006048">
    <property type="term" value="P:UDP-N-acetylglucosamine biosynthetic process"/>
    <property type="evidence" value="ECO:0007669"/>
    <property type="project" value="TreeGrafter"/>
</dbReference>
<keyword evidence="6" id="KW-0413">Isomerase</keyword>
<dbReference type="InterPro" id="IPR005846">
    <property type="entry name" value="A-D-PHexomutase_a/b/a-III"/>
</dbReference>
<dbReference type="SUPFAM" id="SSF53738">
    <property type="entry name" value="Phosphoglucomutase, first 3 domains"/>
    <property type="match status" value="3"/>
</dbReference>
<dbReference type="Pfam" id="PF02880">
    <property type="entry name" value="PGM_PMM_III"/>
    <property type="match status" value="1"/>
</dbReference>
<dbReference type="GO" id="GO:0005829">
    <property type="term" value="C:cytosol"/>
    <property type="evidence" value="ECO:0007669"/>
    <property type="project" value="TreeGrafter"/>
</dbReference>
<keyword evidence="4 7" id="KW-0479">Metal-binding</keyword>
<dbReference type="OrthoDB" id="9803322at2"/>
<protein>
    <submittedName>
        <fullName evidence="11">Phosphomannomutase</fullName>
    </submittedName>
</protein>
<comment type="cofactor">
    <cofactor evidence="1">
        <name>Mg(2+)</name>
        <dbReference type="ChEBI" id="CHEBI:18420"/>
    </cofactor>
</comment>
<dbReference type="Proteomes" id="UP000244523">
    <property type="component" value="Unassembled WGS sequence"/>
</dbReference>
<dbReference type="CDD" id="cd03088">
    <property type="entry name" value="ManB"/>
    <property type="match status" value="1"/>
</dbReference>
<dbReference type="InterPro" id="IPR016055">
    <property type="entry name" value="A-D-PHexomutase_a/b/a-I/II/III"/>
</dbReference>
<dbReference type="GO" id="GO:0009252">
    <property type="term" value="P:peptidoglycan biosynthetic process"/>
    <property type="evidence" value="ECO:0007669"/>
    <property type="project" value="TreeGrafter"/>
</dbReference>
<comment type="caution">
    <text evidence="11">The sequence shown here is derived from an EMBL/GenBank/DDBJ whole genome shotgun (WGS) entry which is preliminary data.</text>
</comment>
<evidence type="ECO:0000313" key="12">
    <source>
        <dbReference type="Proteomes" id="UP000244523"/>
    </source>
</evidence>
<dbReference type="InterPro" id="IPR005845">
    <property type="entry name" value="A-D-PHexomutase_a/b/a-II"/>
</dbReference>
<dbReference type="SUPFAM" id="SSF55957">
    <property type="entry name" value="Phosphoglucomutase, C-terminal domain"/>
    <property type="match status" value="1"/>
</dbReference>
<dbReference type="GO" id="GO:0005975">
    <property type="term" value="P:carbohydrate metabolic process"/>
    <property type="evidence" value="ECO:0007669"/>
    <property type="project" value="InterPro"/>
</dbReference>
<dbReference type="InterPro" id="IPR036900">
    <property type="entry name" value="A-D-PHexomutase_C_sf"/>
</dbReference>
<dbReference type="EMBL" id="QBUD01000005">
    <property type="protein sequence ID" value="PUB14846.1"/>
    <property type="molecule type" value="Genomic_DNA"/>
</dbReference>
<evidence type="ECO:0000256" key="4">
    <source>
        <dbReference type="ARBA" id="ARBA00022723"/>
    </source>
</evidence>
<dbReference type="GO" id="GO:0004615">
    <property type="term" value="F:phosphomannomutase activity"/>
    <property type="evidence" value="ECO:0007669"/>
    <property type="project" value="TreeGrafter"/>
</dbReference>
<dbReference type="GO" id="GO:0008966">
    <property type="term" value="F:phosphoglucosamine mutase activity"/>
    <property type="evidence" value="ECO:0007669"/>
    <property type="project" value="TreeGrafter"/>
</dbReference>
<dbReference type="PANTHER" id="PTHR42946">
    <property type="entry name" value="PHOSPHOHEXOSE MUTASE"/>
    <property type="match status" value="1"/>
</dbReference>
<dbReference type="InterPro" id="IPR016066">
    <property type="entry name" value="A-D-PHexomutase_CS"/>
</dbReference>
<proteinExistence type="inferred from homology"/>
<evidence type="ECO:0000256" key="1">
    <source>
        <dbReference type="ARBA" id="ARBA00001946"/>
    </source>
</evidence>
<dbReference type="RefSeq" id="WP_108386433.1">
    <property type="nucleotide sequence ID" value="NZ_QBUD01000005.1"/>
</dbReference>
<comment type="similarity">
    <text evidence="2 7">Belongs to the phosphohexose mutase family.</text>
</comment>
<dbReference type="GO" id="GO:0000287">
    <property type="term" value="F:magnesium ion binding"/>
    <property type="evidence" value="ECO:0007669"/>
    <property type="project" value="InterPro"/>
</dbReference>
<keyword evidence="3" id="KW-0597">Phosphoprotein</keyword>
<evidence type="ECO:0000256" key="7">
    <source>
        <dbReference type="RuleBase" id="RU004326"/>
    </source>
</evidence>
<dbReference type="AlphaFoldDB" id="A0A2T6KH48"/>
<accession>A0A2T6KH48</accession>
<feature type="domain" description="Alpha-D-phosphohexomutase alpha/beta/alpha" evidence="8">
    <location>
        <begin position="4"/>
        <end position="123"/>
    </location>
</feature>
<keyword evidence="12" id="KW-1185">Reference proteome</keyword>
<dbReference type="Pfam" id="PF02878">
    <property type="entry name" value="PGM_PMM_I"/>
    <property type="match status" value="1"/>
</dbReference>
<keyword evidence="5 7" id="KW-0460">Magnesium</keyword>
<dbReference type="PANTHER" id="PTHR42946:SF1">
    <property type="entry name" value="PHOSPHOGLUCOMUTASE (ALPHA-D-GLUCOSE-1,6-BISPHOSPHATE-DEPENDENT)"/>
    <property type="match status" value="1"/>
</dbReference>
<evidence type="ECO:0000256" key="5">
    <source>
        <dbReference type="ARBA" id="ARBA00022842"/>
    </source>
</evidence>
<dbReference type="Pfam" id="PF02879">
    <property type="entry name" value="PGM_PMM_II"/>
    <property type="match status" value="1"/>
</dbReference>
<evidence type="ECO:0000256" key="3">
    <source>
        <dbReference type="ARBA" id="ARBA00022553"/>
    </source>
</evidence>
<dbReference type="PROSITE" id="PS00710">
    <property type="entry name" value="PGM_PMM"/>
    <property type="match status" value="1"/>
</dbReference>
<organism evidence="11 12">
    <name type="scientific">Yoonia sediminilitoris</name>
    <dbReference type="NCBI Taxonomy" id="1286148"/>
    <lineage>
        <taxon>Bacteria</taxon>
        <taxon>Pseudomonadati</taxon>
        <taxon>Pseudomonadota</taxon>
        <taxon>Alphaproteobacteria</taxon>
        <taxon>Rhodobacterales</taxon>
        <taxon>Paracoccaceae</taxon>
        <taxon>Yoonia</taxon>
    </lineage>
</organism>
<gene>
    <name evidence="11" type="ORF">C8N45_10567</name>
</gene>